<keyword evidence="5 9" id="KW-0808">Transferase</keyword>
<dbReference type="PANTHER" id="PTHR11579:SF0">
    <property type="entry name" value="PROTEIN-L-ISOASPARTATE(D-ASPARTATE) O-METHYLTRANSFERASE"/>
    <property type="match status" value="1"/>
</dbReference>
<dbReference type="EC" id="2.1.1.77" evidence="9"/>
<dbReference type="EMBL" id="CP026995">
    <property type="protein sequence ID" value="QLH07853.1"/>
    <property type="molecule type" value="Genomic_DNA"/>
</dbReference>
<evidence type="ECO:0000256" key="1">
    <source>
        <dbReference type="ARBA" id="ARBA00004496"/>
    </source>
</evidence>
<proteinExistence type="inferred from homology"/>
<dbReference type="InterPro" id="IPR029063">
    <property type="entry name" value="SAM-dependent_MTases_sf"/>
</dbReference>
<comment type="function">
    <text evidence="7 9">Catalyzes the methyl esterification of L-isoaspartyl residues in peptides and proteins that result from spontaneous decomposition of normal L-aspartyl and L-asparaginyl residues. It plays a role in the repair and/or degradation of damaged proteins.</text>
</comment>
<dbReference type="KEGG" id="nue:C5F50_01380"/>
<evidence type="ECO:0000256" key="5">
    <source>
        <dbReference type="ARBA" id="ARBA00022679"/>
    </source>
</evidence>
<name>A0A7D5M6R9_9ARCH</name>
<comment type="catalytic activity">
    <reaction evidence="8 9">
        <text>[protein]-L-isoaspartate + S-adenosyl-L-methionine = [protein]-L-isoaspartate alpha-methyl ester + S-adenosyl-L-homocysteine</text>
        <dbReference type="Rhea" id="RHEA:12705"/>
        <dbReference type="Rhea" id="RHEA-COMP:12143"/>
        <dbReference type="Rhea" id="RHEA-COMP:12144"/>
        <dbReference type="ChEBI" id="CHEBI:57856"/>
        <dbReference type="ChEBI" id="CHEBI:59789"/>
        <dbReference type="ChEBI" id="CHEBI:90596"/>
        <dbReference type="ChEBI" id="CHEBI:90598"/>
        <dbReference type="EC" id="2.1.1.77"/>
    </reaction>
</comment>
<accession>A0A7D5M6R9</accession>
<dbReference type="CDD" id="cd02440">
    <property type="entry name" value="AdoMet_MTases"/>
    <property type="match status" value="1"/>
</dbReference>
<evidence type="ECO:0000256" key="7">
    <source>
        <dbReference type="ARBA" id="ARBA00025330"/>
    </source>
</evidence>
<dbReference type="Gene3D" id="3.40.50.150">
    <property type="entry name" value="Vaccinia Virus protein VP39"/>
    <property type="match status" value="1"/>
</dbReference>
<evidence type="ECO:0000256" key="2">
    <source>
        <dbReference type="ARBA" id="ARBA00005369"/>
    </source>
</evidence>
<reference evidence="10 11" key="1">
    <citation type="submission" date="2018-02" db="EMBL/GenBank/DDBJ databases">
        <title>Complete genome of Nitrosopumilus ureaphilus PS0.</title>
        <authorList>
            <person name="Qin W."/>
            <person name="Zheng Y."/>
            <person name="Stahl D.A."/>
        </authorList>
    </citation>
    <scope>NUCLEOTIDE SEQUENCE [LARGE SCALE GENOMIC DNA]</scope>
    <source>
        <strain evidence="10 11">PS0</strain>
    </source>
</reference>
<feature type="active site" evidence="9">
    <location>
        <position position="63"/>
    </location>
</feature>
<protein>
    <recommendedName>
        <fullName evidence="9">Protein-L-isoaspartate O-methyltransferase</fullName>
        <ecNumber evidence="9">2.1.1.77</ecNumber>
    </recommendedName>
    <alternativeName>
        <fullName evidence="9">L-isoaspartyl protein carboxyl methyltransferase</fullName>
    </alternativeName>
    <alternativeName>
        <fullName evidence="9">Protein L-isoaspartyl methyltransferase</fullName>
    </alternativeName>
    <alternativeName>
        <fullName evidence="9">Protein-beta-aspartate methyltransferase</fullName>
        <shortName evidence="9">PIMT</shortName>
    </alternativeName>
</protein>
<keyword evidence="6 9" id="KW-0949">S-adenosyl-L-methionine</keyword>
<keyword evidence="3 9" id="KW-0963">Cytoplasm</keyword>
<sequence length="216" mass="24126">MEKKYQTALNDLINYLKNSRFLNDKKVEDAFRNIPRHEFVPSSELDYAYYNEPLPIKKNQTISQPAVVSRMTEWLDIKQGQKILEIGTGSGWQTAILSYLVGQGTVYSVEIKSELVKFARENLEKLGVDNVDVILSDGSIGYSKASPYDRIMITAACTEIPLPLLDQLADGGLLIAPVGDSSQSLVLLQKTKKGIVEIKNESHYVFVPLLGKFGKK</sequence>
<dbReference type="NCBIfam" id="NF001453">
    <property type="entry name" value="PRK00312.1"/>
    <property type="match status" value="1"/>
</dbReference>
<dbReference type="AlphaFoldDB" id="A0A7D5M6R9"/>
<keyword evidence="4 9" id="KW-0489">Methyltransferase</keyword>
<evidence type="ECO:0000256" key="6">
    <source>
        <dbReference type="ARBA" id="ARBA00022691"/>
    </source>
</evidence>
<dbReference type="GO" id="GO:0004719">
    <property type="term" value="F:protein-L-isoaspartate (D-aspartate) O-methyltransferase activity"/>
    <property type="evidence" value="ECO:0007669"/>
    <property type="project" value="UniProtKB-UniRule"/>
</dbReference>
<evidence type="ECO:0000313" key="10">
    <source>
        <dbReference type="EMBL" id="QLH07853.1"/>
    </source>
</evidence>
<keyword evidence="11" id="KW-1185">Reference proteome</keyword>
<organism evidence="10 11">
    <name type="scientific">Nitrosopumilus ureiphilus</name>
    <dbReference type="NCBI Taxonomy" id="1470067"/>
    <lineage>
        <taxon>Archaea</taxon>
        <taxon>Nitrososphaerota</taxon>
        <taxon>Nitrososphaeria</taxon>
        <taxon>Nitrosopumilales</taxon>
        <taxon>Nitrosopumilaceae</taxon>
        <taxon>Nitrosopumilus</taxon>
    </lineage>
</organism>
<comment type="subcellular location">
    <subcellularLocation>
        <location evidence="1 9">Cytoplasm</location>
    </subcellularLocation>
</comment>
<dbReference type="GO" id="GO:0005737">
    <property type="term" value="C:cytoplasm"/>
    <property type="evidence" value="ECO:0007669"/>
    <property type="project" value="UniProtKB-SubCell"/>
</dbReference>
<gene>
    <name evidence="9" type="primary">pcm</name>
    <name evidence="10" type="ORF">C5F50_01380</name>
</gene>
<dbReference type="SUPFAM" id="SSF53335">
    <property type="entry name" value="S-adenosyl-L-methionine-dependent methyltransferases"/>
    <property type="match status" value="1"/>
</dbReference>
<evidence type="ECO:0000256" key="4">
    <source>
        <dbReference type="ARBA" id="ARBA00022603"/>
    </source>
</evidence>
<dbReference type="FunFam" id="3.40.50.150:FF:000010">
    <property type="entry name" value="Protein-L-isoaspartate O-methyltransferase"/>
    <property type="match status" value="1"/>
</dbReference>
<evidence type="ECO:0000256" key="8">
    <source>
        <dbReference type="ARBA" id="ARBA00029295"/>
    </source>
</evidence>
<dbReference type="Pfam" id="PF01135">
    <property type="entry name" value="PCMT"/>
    <property type="match status" value="1"/>
</dbReference>
<comment type="similarity">
    <text evidence="2 9">Belongs to the methyltransferase superfamily. L-isoaspartyl/D-aspartyl protein methyltransferase family.</text>
</comment>
<dbReference type="PANTHER" id="PTHR11579">
    <property type="entry name" value="PROTEIN-L-ISOASPARTATE O-METHYLTRANSFERASE"/>
    <property type="match status" value="1"/>
</dbReference>
<dbReference type="NCBIfam" id="TIGR00080">
    <property type="entry name" value="pimt"/>
    <property type="match status" value="1"/>
</dbReference>
<dbReference type="InterPro" id="IPR000682">
    <property type="entry name" value="PCMT"/>
</dbReference>
<dbReference type="GO" id="GO:0032259">
    <property type="term" value="P:methylation"/>
    <property type="evidence" value="ECO:0007669"/>
    <property type="project" value="UniProtKB-KW"/>
</dbReference>
<dbReference type="OrthoDB" id="33618at2157"/>
<dbReference type="HAMAP" id="MF_00090">
    <property type="entry name" value="PIMT"/>
    <property type="match status" value="1"/>
</dbReference>
<evidence type="ECO:0000256" key="9">
    <source>
        <dbReference type="HAMAP-Rule" id="MF_00090"/>
    </source>
</evidence>
<dbReference type="PROSITE" id="PS01279">
    <property type="entry name" value="PCMT"/>
    <property type="match status" value="1"/>
</dbReference>
<dbReference type="Proteomes" id="UP000509478">
    <property type="component" value="Chromosome"/>
</dbReference>
<dbReference type="GO" id="GO:0030091">
    <property type="term" value="P:protein repair"/>
    <property type="evidence" value="ECO:0007669"/>
    <property type="project" value="UniProtKB-UniRule"/>
</dbReference>
<evidence type="ECO:0000256" key="3">
    <source>
        <dbReference type="ARBA" id="ARBA00022490"/>
    </source>
</evidence>
<evidence type="ECO:0000313" key="11">
    <source>
        <dbReference type="Proteomes" id="UP000509478"/>
    </source>
</evidence>